<proteinExistence type="inferred from homology"/>
<dbReference type="InterPro" id="IPR001557">
    <property type="entry name" value="L-lactate/malate_DH"/>
</dbReference>
<dbReference type="NCBIfam" id="TIGR01771">
    <property type="entry name" value="L-LDH-NAD"/>
    <property type="match status" value="1"/>
</dbReference>
<comment type="subcellular location">
    <subcellularLocation>
        <location evidence="7">Cytoplasm</location>
    </subcellularLocation>
</comment>
<evidence type="ECO:0000256" key="8">
    <source>
        <dbReference type="SAM" id="SignalP"/>
    </source>
</evidence>
<comment type="activity regulation">
    <text evidence="7">Allosterically activated by fructose 1,6-bisphosphate (FBP).</text>
</comment>
<feature type="binding site" evidence="7">
    <location>
        <position position="35"/>
    </location>
    <ligand>
        <name>NAD(+)</name>
        <dbReference type="ChEBI" id="CHEBI:57540"/>
    </ligand>
</feature>
<feature type="domain" description="Lactate/malate dehydrogenase N-terminal" evidence="9">
    <location>
        <begin position="5"/>
        <end position="143"/>
    </location>
</feature>
<keyword evidence="4 7" id="KW-0560">Oxidoreductase</keyword>
<comment type="pathway">
    <text evidence="1 7">Fermentation; pyruvate fermentation to lactate; (S)-lactate from pyruvate: step 1/1.</text>
</comment>
<comment type="caution">
    <text evidence="7">Lacks conserved residue(s) required for the propagation of feature annotation.</text>
</comment>
<dbReference type="PIRSF" id="PIRSF000102">
    <property type="entry name" value="Lac_mal_DH"/>
    <property type="match status" value="1"/>
</dbReference>
<comment type="function">
    <text evidence="7">Catalyzes the conversion of lactate to pyruvate.</text>
</comment>
<feature type="binding site" evidence="7">
    <location>
        <position position="169"/>
    </location>
    <ligand>
        <name>beta-D-fructose 1,6-bisphosphate</name>
        <dbReference type="ChEBI" id="CHEBI:32966"/>
        <note>allosteric activator</note>
    </ligand>
</feature>
<accession>A0ABR8NA46</accession>
<dbReference type="HAMAP" id="MF_00488">
    <property type="entry name" value="Lactate_dehydrog"/>
    <property type="match status" value="1"/>
</dbReference>
<keyword evidence="7" id="KW-0597">Phosphoprotein</keyword>
<dbReference type="SUPFAM" id="SSF56327">
    <property type="entry name" value="LDH C-terminal domain-like"/>
    <property type="match status" value="1"/>
</dbReference>
<evidence type="ECO:0000259" key="10">
    <source>
        <dbReference type="Pfam" id="PF02866"/>
    </source>
</evidence>
<dbReference type="InterPro" id="IPR018177">
    <property type="entry name" value="L-lactate_DH_AS"/>
</dbReference>
<dbReference type="PRINTS" id="PR00086">
    <property type="entry name" value="LLDHDRGNASE"/>
</dbReference>
<feature type="chain" id="PRO_5046186969" description="L-lactate dehydrogenase" evidence="8">
    <location>
        <begin position="22"/>
        <end position="307"/>
    </location>
</feature>
<feature type="active site" description="Proton acceptor" evidence="7">
    <location>
        <position position="176"/>
    </location>
</feature>
<comment type="similarity">
    <text evidence="2 7">Belongs to the LDH/MDH superfamily. LDH family.</text>
</comment>
<evidence type="ECO:0000313" key="12">
    <source>
        <dbReference type="Proteomes" id="UP000618818"/>
    </source>
</evidence>
<dbReference type="InterPro" id="IPR001236">
    <property type="entry name" value="Lactate/malate_DH_N"/>
</dbReference>
<feature type="binding site" evidence="7">
    <location>
        <position position="14"/>
    </location>
    <ligand>
        <name>NAD(+)</name>
        <dbReference type="ChEBI" id="CHEBI:57540"/>
    </ligand>
</feature>
<keyword evidence="8" id="KW-0732">Signal</keyword>
<feature type="binding site" evidence="7">
    <location>
        <position position="102"/>
    </location>
    <ligand>
        <name>NAD(+)</name>
        <dbReference type="ChEBI" id="CHEBI:57540"/>
    </ligand>
</feature>
<feature type="domain" description="Lactate/malate dehydrogenase C-terminal" evidence="10">
    <location>
        <begin position="146"/>
        <end position="300"/>
    </location>
</feature>
<dbReference type="RefSeq" id="WP_191194713.1">
    <property type="nucleotide sequence ID" value="NZ_JACXYZ010000001.1"/>
</dbReference>
<dbReference type="EMBL" id="JACXYZ010000001">
    <property type="protein sequence ID" value="MBD3925013.1"/>
    <property type="molecule type" value="Genomic_DNA"/>
</dbReference>
<evidence type="ECO:0000256" key="2">
    <source>
        <dbReference type="ARBA" id="ARBA00006054"/>
    </source>
</evidence>
<dbReference type="PROSITE" id="PS51257">
    <property type="entry name" value="PROKAR_LIPOPROTEIN"/>
    <property type="match status" value="1"/>
</dbReference>
<gene>
    <name evidence="7" type="primary">ldh</name>
    <name evidence="11" type="ORF">IEZ26_10310</name>
</gene>
<feature type="binding site" evidence="7">
    <location>
        <position position="154"/>
    </location>
    <ligand>
        <name>beta-D-fructose 1,6-bisphosphate</name>
        <dbReference type="ChEBI" id="CHEBI:32966"/>
        <note>allosteric activator</note>
    </ligand>
</feature>
<dbReference type="PANTHER" id="PTHR43128:SF16">
    <property type="entry name" value="L-LACTATE DEHYDROGENASE"/>
    <property type="match status" value="1"/>
</dbReference>
<keyword evidence="5 7" id="KW-0520">NAD</keyword>
<feature type="signal peptide" evidence="8">
    <location>
        <begin position="1"/>
        <end position="21"/>
    </location>
</feature>
<comment type="caution">
    <text evidence="11">The sequence shown here is derived from an EMBL/GenBank/DDBJ whole genome shotgun (WGS) entry which is preliminary data.</text>
</comment>
<dbReference type="SUPFAM" id="SSF51735">
    <property type="entry name" value="NAD(P)-binding Rossmann-fold domains"/>
    <property type="match status" value="1"/>
</dbReference>
<organism evidence="11 12">
    <name type="scientific">Nocardioides cavernae</name>
    <dbReference type="NCBI Taxonomy" id="1921566"/>
    <lineage>
        <taxon>Bacteria</taxon>
        <taxon>Bacillati</taxon>
        <taxon>Actinomycetota</taxon>
        <taxon>Actinomycetes</taxon>
        <taxon>Propionibacteriales</taxon>
        <taxon>Nocardioidaceae</taxon>
        <taxon>Nocardioides</taxon>
    </lineage>
</organism>
<dbReference type="Proteomes" id="UP000618818">
    <property type="component" value="Unassembled WGS sequence"/>
</dbReference>
<evidence type="ECO:0000256" key="5">
    <source>
        <dbReference type="ARBA" id="ARBA00023027"/>
    </source>
</evidence>
<evidence type="ECO:0000256" key="6">
    <source>
        <dbReference type="ARBA" id="ARBA00049258"/>
    </source>
</evidence>
<dbReference type="Pfam" id="PF02866">
    <property type="entry name" value="Ldh_1_C"/>
    <property type="match status" value="1"/>
</dbReference>
<evidence type="ECO:0000259" key="9">
    <source>
        <dbReference type="Pfam" id="PF00056"/>
    </source>
</evidence>
<feature type="binding site" evidence="7">
    <location>
        <position position="89"/>
    </location>
    <ligand>
        <name>substrate</name>
    </ligand>
</feature>
<dbReference type="Pfam" id="PF00056">
    <property type="entry name" value="Ldh_1_N"/>
    <property type="match status" value="1"/>
</dbReference>
<evidence type="ECO:0000313" key="11">
    <source>
        <dbReference type="EMBL" id="MBD3925013.1"/>
    </source>
</evidence>
<dbReference type="InterPro" id="IPR011304">
    <property type="entry name" value="L-lactate_DH"/>
</dbReference>
<dbReference type="Gene3D" id="3.40.50.720">
    <property type="entry name" value="NAD(P)-binding Rossmann-like Domain"/>
    <property type="match status" value="1"/>
</dbReference>
<keyword evidence="12" id="KW-1185">Reference proteome</keyword>
<comment type="catalytic activity">
    <reaction evidence="6 7">
        <text>(S)-lactate + NAD(+) = pyruvate + NADH + H(+)</text>
        <dbReference type="Rhea" id="RHEA:23444"/>
        <dbReference type="ChEBI" id="CHEBI:15361"/>
        <dbReference type="ChEBI" id="CHEBI:15378"/>
        <dbReference type="ChEBI" id="CHEBI:16651"/>
        <dbReference type="ChEBI" id="CHEBI:57540"/>
        <dbReference type="ChEBI" id="CHEBI:57945"/>
        <dbReference type="EC" id="1.1.1.27"/>
    </reaction>
</comment>
<name>A0ABR8NA46_9ACTN</name>
<dbReference type="EC" id="1.1.1.27" evidence="3 7"/>
<dbReference type="InterPro" id="IPR036291">
    <property type="entry name" value="NAD(P)-bd_dom_sf"/>
</dbReference>
<comment type="subunit">
    <text evidence="7">Homotetramer.</text>
</comment>
<evidence type="ECO:0000256" key="1">
    <source>
        <dbReference type="ARBA" id="ARBA00004843"/>
    </source>
</evidence>
<evidence type="ECO:0000256" key="4">
    <source>
        <dbReference type="ARBA" id="ARBA00023002"/>
    </source>
</evidence>
<feature type="modified residue" description="Phosphotyrosine" evidence="7">
    <location>
        <position position="215"/>
    </location>
</feature>
<dbReference type="PROSITE" id="PS00064">
    <property type="entry name" value="L_LDH"/>
    <property type="match status" value="1"/>
</dbReference>
<feature type="binding site" evidence="7">
    <location>
        <begin position="149"/>
        <end position="152"/>
    </location>
    <ligand>
        <name>substrate</name>
    </ligand>
</feature>
<evidence type="ECO:0000256" key="3">
    <source>
        <dbReference type="ARBA" id="ARBA00012967"/>
    </source>
</evidence>
<feature type="binding site" evidence="7">
    <location>
        <begin position="121"/>
        <end position="124"/>
    </location>
    <ligand>
        <name>substrate</name>
    </ligand>
</feature>
<feature type="binding site" evidence="7">
    <location>
        <position position="144"/>
    </location>
    <ligand>
        <name>NAD(+)</name>
        <dbReference type="ChEBI" id="CHEBI:57540"/>
    </ligand>
</feature>
<keyword evidence="7" id="KW-0021">Allosteric enzyme</keyword>
<feature type="binding site" evidence="7">
    <location>
        <begin position="80"/>
        <end position="81"/>
    </location>
    <ligand>
        <name>NAD(+)</name>
        <dbReference type="ChEBI" id="CHEBI:57540"/>
    </ligand>
</feature>
<dbReference type="GO" id="GO:0004459">
    <property type="term" value="F:L-lactate dehydrogenase (NAD+) activity"/>
    <property type="evidence" value="ECO:0007669"/>
    <property type="project" value="UniProtKB-EC"/>
</dbReference>
<dbReference type="InterPro" id="IPR022383">
    <property type="entry name" value="Lactate/malate_DH_C"/>
</dbReference>
<sequence>MTSAKIAIVGAGAVGSTLAYACLVRGVATTVALHDVDAAKVRAEELDLRQGLQFLPTAHVEGSADVSVCAGAQVVAVTAGAKQQPGQTRLDLAASTTNMLRSLMPALVEAAPDARFVMVTNPVDVVTYAAQKLTGLGTEQLFGSGTVLDSARLRGLVAARCGVAVQNVHAYVVGEHGDSEIPLWSSASIGGVPVTDLVAAHERDAMAAEVVGAAYEIIKGKGATNYAIGVSGSRIIEAVLRDEKRVLPVSTLLADYHGISDVCLSVPTVVGSGGAERRLEVPMGEAELAGLRASADRIRATASDLGF</sequence>
<feature type="binding site" evidence="7">
    <location>
        <position position="40"/>
    </location>
    <ligand>
        <name>NAD(+)</name>
        <dbReference type="ChEBI" id="CHEBI:57540"/>
    </ligand>
</feature>
<dbReference type="PANTHER" id="PTHR43128">
    <property type="entry name" value="L-2-HYDROXYCARBOXYLATE DEHYDROGENASE (NAD(P)(+))"/>
    <property type="match status" value="1"/>
</dbReference>
<evidence type="ECO:0000256" key="7">
    <source>
        <dbReference type="HAMAP-Rule" id="MF_00488"/>
    </source>
</evidence>
<reference evidence="11 12" key="1">
    <citation type="submission" date="2020-09" db="EMBL/GenBank/DDBJ databases">
        <title>novel species in genus Nocardioides.</title>
        <authorList>
            <person name="Zhang G."/>
        </authorList>
    </citation>
    <scope>NUCLEOTIDE SEQUENCE [LARGE SCALE GENOMIC DNA]</scope>
    <source>
        <strain evidence="11 12">KCTC 39551</strain>
    </source>
</reference>
<feature type="binding site" evidence="7">
    <location>
        <position position="224"/>
    </location>
    <ligand>
        <name>substrate</name>
    </ligand>
</feature>
<dbReference type="Gene3D" id="3.90.110.10">
    <property type="entry name" value="Lactate dehydrogenase/glycoside hydrolase, family 4, C-terminal"/>
    <property type="match status" value="1"/>
</dbReference>
<protein>
    <recommendedName>
        <fullName evidence="3 7">L-lactate dehydrogenase</fullName>
        <shortName evidence="7">L-LDH</shortName>
        <ecNumber evidence="3 7">1.1.1.27</ecNumber>
    </recommendedName>
</protein>
<feature type="binding site" evidence="7">
    <location>
        <begin position="119"/>
        <end position="121"/>
    </location>
    <ligand>
        <name>NAD(+)</name>
        <dbReference type="ChEBI" id="CHEBI:57540"/>
    </ligand>
</feature>
<feature type="binding site" evidence="7">
    <location>
        <position position="83"/>
    </location>
    <ligand>
        <name>substrate</name>
    </ligand>
</feature>
<keyword evidence="7" id="KW-0963">Cytoplasm</keyword>
<dbReference type="InterPro" id="IPR015955">
    <property type="entry name" value="Lactate_DH/Glyco_Ohase_4_C"/>
</dbReference>